<dbReference type="NCBIfam" id="TIGR00369">
    <property type="entry name" value="unchar_dom_1"/>
    <property type="match status" value="1"/>
</dbReference>
<dbReference type="SUPFAM" id="SSF54637">
    <property type="entry name" value="Thioesterase/thiol ester dehydrase-isomerase"/>
    <property type="match status" value="1"/>
</dbReference>
<dbReference type="InterPro" id="IPR006683">
    <property type="entry name" value="Thioestr_dom"/>
</dbReference>
<reference evidence="3" key="1">
    <citation type="submission" date="2015-04" db="EMBL/GenBank/DDBJ databases">
        <authorList>
            <person name="Syromyatnikov M.Y."/>
            <person name="Popov V.N."/>
        </authorList>
    </citation>
    <scope>NUCLEOTIDE SEQUENCE</scope>
    <source>
        <strain evidence="3">MO-1</strain>
    </source>
</reference>
<dbReference type="Pfam" id="PF03061">
    <property type="entry name" value="4HBT"/>
    <property type="match status" value="1"/>
</dbReference>
<accession>A0A1S7LC80</accession>
<dbReference type="CDD" id="cd03443">
    <property type="entry name" value="PaaI_thioesterase"/>
    <property type="match status" value="1"/>
</dbReference>
<dbReference type="Gene3D" id="3.10.129.10">
    <property type="entry name" value="Hotdog Thioesterase"/>
    <property type="match status" value="1"/>
</dbReference>
<organism evidence="3">
    <name type="scientific">Magnetococcus massalia (strain MO-1)</name>
    <dbReference type="NCBI Taxonomy" id="451514"/>
    <lineage>
        <taxon>Bacteria</taxon>
        <taxon>Pseudomonadati</taxon>
        <taxon>Pseudomonadota</taxon>
        <taxon>Magnetococcia</taxon>
        <taxon>Magnetococcales</taxon>
        <taxon>Magnetococcaceae</taxon>
        <taxon>Magnetococcus</taxon>
    </lineage>
</organism>
<evidence type="ECO:0000256" key="1">
    <source>
        <dbReference type="ARBA" id="ARBA00022801"/>
    </source>
</evidence>
<protein>
    <submittedName>
        <fullName evidence="3">Putative Phenylacetic acid degradation protein PaaD</fullName>
    </submittedName>
</protein>
<dbReference type="InterPro" id="IPR029069">
    <property type="entry name" value="HotDog_dom_sf"/>
</dbReference>
<sequence>MCDPTAGQESADALAKRIGDWIVKSPFAAQFGIQCMEARAEGYAKCVMTVHAGLLNSVGITHGGALFSFADTTFGIACNAANITAVSHSVHIIMSAPTVAGDRLICEAVEQDGKGRTRSYRVTVTKEADGTPVAFFTGVAVRRKDRVTEWLDQHHLGEDD</sequence>
<name>A0A1S7LC80_MAGMO</name>
<keyword evidence="1" id="KW-0378">Hydrolase</keyword>
<dbReference type="GO" id="GO:0016289">
    <property type="term" value="F:acyl-CoA hydrolase activity"/>
    <property type="evidence" value="ECO:0007669"/>
    <property type="project" value="UniProtKB-ARBA"/>
</dbReference>
<dbReference type="InterPro" id="IPR052723">
    <property type="entry name" value="Acyl-CoA_thioesterase_PaaI"/>
</dbReference>
<evidence type="ECO:0000259" key="2">
    <source>
        <dbReference type="Pfam" id="PF03061"/>
    </source>
</evidence>
<dbReference type="PANTHER" id="PTHR42856:SF1">
    <property type="entry name" value="ACYL-COENZYME A THIOESTERASE PAAI"/>
    <property type="match status" value="1"/>
</dbReference>
<proteinExistence type="predicted"/>
<dbReference type="PANTHER" id="PTHR42856">
    <property type="entry name" value="ACYL-COENZYME A THIOESTERASE PAAI"/>
    <property type="match status" value="1"/>
</dbReference>
<dbReference type="EMBL" id="LO017727">
    <property type="protein sequence ID" value="CRH04342.1"/>
    <property type="molecule type" value="Genomic_DNA"/>
</dbReference>
<gene>
    <name evidence="3" type="ORF">MAGMO_0127</name>
</gene>
<evidence type="ECO:0000313" key="3">
    <source>
        <dbReference type="EMBL" id="CRH04342.1"/>
    </source>
</evidence>
<dbReference type="InterPro" id="IPR003736">
    <property type="entry name" value="PAAI_dom"/>
</dbReference>
<dbReference type="AlphaFoldDB" id="A0A1S7LC80"/>
<feature type="domain" description="Thioesterase" evidence="2">
    <location>
        <begin position="59"/>
        <end position="131"/>
    </location>
</feature>